<keyword evidence="2" id="KW-1185">Reference proteome</keyword>
<name>A0AAD8A1D9_DIPPU</name>
<accession>A0AAD8A1D9</accession>
<sequence>HWNPLLHFRSLGRNSRNIIKFFSLPTEGARGSSSFDITAVVKILMMGPKKDLKLLINDQIPNCFRSFFGPIISRLKNLEIKTFSPGILNSENE</sequence>
<gene>
    <name evidence="1" type="ORF">L9F63_016250</name>
</gene>
<organism evidence="1 2">
    <name type="scientific">Diploptera punctata</name>
    <name type="common">Pacific beetle cockroach</name>
    <dbReference type="NCBI Taxonomy" id="6984"/>
    <lineage>
        <taxon>Eukaryota</taxon>
        <taxon>Metazoa</taxon>
        <taxon>Ecdysozoa</taxon>
        <taxon>Arthropoda</taxon>
        <taxon>Hexapoda</taxon>
        <taxon>Insecta</taxon>
        <taxon>Pterygota</taxon>
        <taxon>Neoptera</taxon>
        <taxon>Polyneoptera</taxon>
        <taxon>Dictyoptera</taxon>
        <taxon>Blattodea</taxon>
        <taxon>Blaberoidea</taxon>
        <taxon>Blaberidae</taxon>
        <taxon>Diplopterinae</taxon>
        <taxon>Diploptera</taxon>
    </lineage>
</organism>
<feature type="non-terminal residue" evidence="1">
    <location>
        <position position="1"/>
    </location>
</feature>
<reference evidence="1" key="2">
    <citation type="submission" date="2023-05" db="EMBL/GenBank/DDBJ databases">
        <authorList>
            <person name="Fouks B."/>
        </authorList>
    </citation>
    <scope>NUCLEOTIDE SEQUENCE</scope>
    <source>
        <strain evidence="1">Stay&amp;Tobe</strain>
        <tissue evidence="1">Testes</tissue>
    </source>
</reference>
<dbReference type="EMBL" id="JASPKZ010004196">
    <property type="protein sequence ID" value="KAJ9590734.1"/>
    <property type="molecule type" value="Genomic_DNA"/>
</dbReference>
<comment type="caution">
    <text evidence="1">The sequence shown here is derived from an EMBL/GenBank/DDBJ whole genome shotgun (WGS) entry which is preliminary data.</text>
</comment>
<evidence type="ECO:0000313" key="2">
    <source>
        <dbReference type="Proteomes" id="UP001233999"/>
    </source>
</evidence>
<dbReference type="AlphaFoldDB" id="A0AAD8A1D9"/>
<proteinExistence type="predicted"/>
<dbReference type="Proteomes" id="UP001233999">
    <property type="component" value="Unassembled WGS sequence"/>
</dbReference>
<feature type="non-terminal residue" evidence="1">
    <location>
        <position position="93"/>
    </location>
</feature>
<protein>
    <submittedName>
        <fullName evidence="1">Uncharacterized protein</fullName>
    </submittedName>
</protein>
<evidence type="ECO:0000313" key="1">
    <source>
        <dbReference type="EMBL" id="KAJ9590734.1"/>
    </source>
</evidence>
<reference evidence="1" key="1">
    <citation type="journal article" date="2023" name="IScience">
        <title>Live-bearing cockroach genome reveals convergent evolutionary mechanisms linked to viviparity in insects and beyond.</title>
        <authorList>
            <person name="Fouks B."/>
            <person name="Harrison M.C."/>
            <person name="Mikhailova A.A."/>
            <person name="Marchal E."/>
            <person name="English S."/>
            <person name="Carruthers M."/>
            <person name="Jennings E.C."/>
            <person name="Chiamaka E.L."/>
            <person name="Frigard R.A."/>
            <person name="Pippel M."/>
            <person name="Attardo G.M."/>
            <person name="Benoit J.B."/>
            <person name="Bornberg-Bauer E."/>
            <person name="Tobe S.S."/>
        </authorList>
    </citation>
    <scope>NUCLEOTIDE SEQUENCE</scope>
    <source>
        <strain evidence="1">Stay&amp;Tobe</strain>
    </source>
</reference>